<sequence>MQSKILIGWYAVKPKSGVPLVIQLCIPRITIDDCEFVIDSKSTMPGHDETFCEVIEFDDIDCTREYESENKGDLLSTAPSSSGNTLSDVNAHIEHIVLNGRSKWSCKLCNAKKFGTPRIPSQFVGI</sequence>
<dbReference type="EMBL" id="HACM01006301">
    <property type="protein sequence ID" value="CRZ06743.1"/>
    <property type="molecule type" value="Transcribed_RNA"/>
</dbReference>
<protein>
    <submittedName>
        <fullName evidence="1">Uncharacterized protein</fullName>
    </submittedName>
</protein>
<proteinExistence type="predicted"/>
<reference evidence="1" key="1">
    <citation type="submission" date="2015-04" db="EMBL/GenBank/DDBJ databases">
        <title>The genome sequence of the plant pathogenic Rhizarian Plasmodiophora brassicae reveals insights in its biotrophic life cycle and the origin of chitin synthesis.</title>
        <authorList>
            <person name="Schwelm A."/>
            <person name="Fogelqvist J."/>
            <person name="Knaust A."/>
            <person name="Julke S."/>
            <person name="Lilja T."/>
            <person name="Dhandapani V."/>
            <person name="Bonilla-Rosso G."/>
            <person name="Karlsson M."/>
            <person name="Shevchenko A."/>
            <person name="Choi S.R."/>
            <person name="Kim H.G."/>
            <person name="Park J.Y."/>
            <person name="Lim Y.P."/>
            <person name="Ludwig-Muller J."/>
            <person name="Dixelius C."/>
        </authorList>
    </citation>
    <scope>NUCLEOTIDE SEQUENCE</scope>
    <source>
        <tissue evidence="1">Potato root galls</tissue>
    </source>
</reference>
<accession>A0A0H5QXM3</accession>
<dbReference type="AlphaFoldDB" id="A0A0H5QXM3"/>
<organism evidence="1">
    <name type="scientific">Spongospora subterranea</name>
    <dbReference type="NCBI Taxonomy" id="70186"/>
    <lineage>
        <taxon>Eukaryota</taxon>
        <taxon>Sar</taxon>
        <taxon>Rhizaria</taxon>
        <taxon>Endomyxa</taxon>
        <taxon>Phytomyxea</taxon>
        <taxon>Plasmodiophorida</taxon>
        <taxon>Plasmodiophoridae</taxon>
        <taxon>Spongospora</taxon>
    </lineage>
</organism>
<evidence type="ECO:0000313" key="1">
    <source>
        <dbReference type="EMBL" id="CRZ06743.1"/>
    </source>
</evidence>
<name>A0A0H5QXM3_9EUKA</name>